<feature type="compositionally biased region" description="Basic and acidic residues" evidence="8">
    <location>
        <begin position="676"/>
        <end position="685"/>
    </location>
</feature>
<name>A0A2D0N5D6_FLAN2</name>
<keyword evidence="3 7" id="KW-0597">Phosphoprotein</keyword>
<dbReference type="SMART" id="SM00091">
    <property type="entry name" value="PAS"/>
    <property type="match status" value="4"/>
</dbReference>
<protein>
    <recommendedName>
        <fullName evidence="2">histidine kinase</fullName>
        <ecNumber evidence="2">2.7.13.3</ecNumber>
    </recommendedName>
</protein>
<keyword evidence="6" id="KW-0145">Chemotaxis</keyword>
<dbReference type="SMART" id="SM00065">
    <property type="entry name" value="GAF"/>
    <property type="match status" value="1"/>
</dbReference>
<dbReference type="Gene3D" id="3.30.450.40">
    <property type="match status" value="1"/>
</dbReference>
<dbReference type="InterPro" id="IPR000014">
    <property type="entry name" value="PAS"/>
</dbReference>
<comment type="catalytic activity">
    <reaction evidence="1">
        <text>ATP + protein L-histidine = ADP + protein N-phospho-L-histidine.</text>
        <dbReference type="EC" id="2.7.13.3"/>
    </reaction>
</comment>
<dbReference type="InterPro" id="IPR022641">
    <property type="entry name" value="CheR_N"/>
</dbReference>
<dbReference type="Pfam" id="PF01339">
    <property type="entry name" value="CheB_methylest"/>
    <property type="match status" value="1"/>
</dbReference>
<dbReference type="Pfam" id="PF13596">
    <property type="entry name" value="PAS_10"/>
    <property type="match status" value="1"/>
</dbReference>
<keyword evidence="16" id="KW-1185">Reference proteome</keyword>
<dbReference type="Pfam" id="PF01590">
    <property type="entry name" value="GAF"/>
    <property type="match status" value="1"/>
</dbReference>
<feature type="domain" description="CheR-type methyltransferase" evidence="14">
    <location>
        <begin position="209"/>
        <end position="474"/>
    </location>
</feature>
<dbReference type="PROSITE" id="PS50122">
    <property type="entry name" value="CHEB"/>
    <property type="match status" value="1"/>
</dbReference>
<feature type="domain" description="Histidine kinase" evidence="9">
    <location>
        <begin position="1296"/>
        <end position="1509"/>
    </location>
</feature>
<dbReference type="SUPFAM" id="SSF47384">
    <property type="entry name" value="Homodimeric domain of signal transducing histidine kinase"/>
    <property type="match status" value="1"/>
</dbReference>
<gene>
    <name evidence="15" type="ORF">CRP01_24690</name>
</gene>
<dbReference type="InterPro" id="IPR001789">
    <property type="entry name" value="Sig_transdc_resp-reg_receiver"/>
</dbReference>
<dbReference type="InterPro" id="IPR005467">
    <property type="entry name" value="His_kinase_dom"/>
</dbReference>
<dbReference type="GO" id="GO:0008984">
    <property type="term" value="F:protein-glutamate methylesterase activity"/>
    <property type="evidence" value="ECO:0007669"/>
    <property type="project" value="InterPro"/>
</dbReference>
<dbReference type="Gene3D" id="3.40.50.180">
    <property type="entry name" value="Methylesterase CheB, C-terminal domain"/>
    <property type="match status" value="1"/>
</dbReference>
<dbReference type="GO" id="GO:0006935">
    <property type="term" value="P:chemotaxis"/>
    <property type="evidence" value="ECO:0007669"/>
    <property type="project" value="UniProtKB-UniRule"/>
</dbReference>
<dbReference type="InterPro" id="IPR003661">
    <property type="entry name" value="HisK_dim/P_dom"/>
</dbReference>
<feature type="active site" evidence="6">
    <location>
        <position position="16"/>
    </location>
</feature>
<dbReference type="InterPro" id="IPR000780">
    <property type="entry name" value="CheR_MeTrfase"/>
</dbReference>
<feature type="compositionally biased region" description="Polar residues" evidence="8">
    <location>
        <begin position="489"/>
        <end position="505"/>
    </location>
</feature>
<dbReference type="InterPro" id="IPR035965">
    <property type="entry name" value="PAS-like_dom_sf"/>
</dbReference>
<dbReference type="InterPro" id="IPR035909">
    <property type="entry name" value="CheB_C"/>
</dbReference>
<evidence type="ECO:0000259" key="14">
    <source>
        <dbReference type="PROSITE" id="PS50123"/>
    </source>
</evidence>
<dbReference type="SMART" id="SM00387">
    <property type="entry name" value="HATPase_c"/>
    <property type="match status" value="1"/>
</dbReference>
<feature type="domain" description="PAC" evidence="12">
    <location>
        <begin position="1226"/>
        <end position="1278"/>
    </location>
</feature>
<organism evidence="15 16">
    <name type="scientific">Flavilitoribacter nigricans (strain ATCC 23147 / DSM 23189 / NBRC 102662 / NCIMB 1420 / SS-2)</name>
    <name type="common">Lewinella nigricans</name>
    <dbReference type="NCBI Taxonomy" id="1122177"/>
    <lineage>
        <taxon>Bacteria</taxon>
        <taxon>Pseudomonadati</taxon>
        <taxon>Bacteroidota</taxon>
        <taxon>Saprospiria</taxon>
        <taxon>Saprospirales</taxon>
        <taxon>Lewinellaceae</taxon>
        <taxon>Flavilitoribacter</taxon>
    </lineage>
</organism>
<feature type="active site" evidence="6">
    <location>
        <position position="135"/>
    </location>
</feature>
<dbReference type="GO" id="GO:0005737">
    <property type="term" value="C:cytoplasm"/>
    <property type="evidence" value="ECO:0007669"/>
    <property type="project" value="InterPro"/>
</dbReference>
<dbReference type="SMART" id="SM00138">
    <property type="entry name" value="MeTrc"/>
    <property type="match status" value="1"/>
</dbReference>
<dbReference type="Gene3D" id="3.40.50.2300">
    <property type="match status" value="1"/>
</dbReference>
<feature type="domain" description="PAC" evidence="12">
    <location>
        <begin position="1097"/>
        <end position="1149"/>
    </location>
</feature>
<dbReference type="InterPro" id="IPR036890">
    <property type="entry name" value="HATPase_C_sf"/>
</dbReference>
<dbReference type="SUPFAM" id="SSF55785">
    <property type="entry name" value="PYP-like sensor domain (PAS domain)"/>
    <property type="match status" value="3"/>
</dbReference>
<dbReference type="Gene3D" id="3.30.450.20">
    <property type="entry name" value="PAS domain"/>
    <property type="match status" value="3"/>
</dbReference>
<evidence type="ECO:0000259" key="10">
    <source>
        <dbReference type="PROSITE" id="PS50110"/>
    </source>
</evidence>
<dbReference type="Pfam" id="PF03705">
    <property type="entry name" value="CheR_N"/>
    <property type="match status" value="1"/>
</dbReference>
<feature type="domain" description="CheB-type methylesterase" evidence="13">
    <location>
        <begin position="10"/>
        <end position="186"/>
    </location>
</feature>
<dbReference type="InterPro" id="IPR001610">
    <property type="entry name" value="PAC"/>
</dbReference>
<dbReference type="PROSITE" id="PS50123">
    <property type="entry name" value="CHER"/>
    <property type="match status" value="1"/>
</dbReference>
<accession>A0A2D0N5D6</accession>
<dbReference type="PROSITE" id="PS50109">
    <property type="entry name" value="HIS_KIN"/>
    <property type="match status" value="1"/>
</dbReference>
<dbReference type="SUPFAM" id="SSF55874">
    <property type="entry name" value="ATPase domain of HSP90 chaperone/DNA topoisomerase II/histidine kinase"/>
    <property type="match status" value="1"/>
</dbReference>
<dbReference type="InterPro" id="IPR029016">
    <property type="entry name" value="GAF-like_dom_sf"/>
</dbReference>
<dbReference type="Gene3D" id="1.10.287.130">
    <property type="match status" value="1"/>
</dbReference>
<sequence length="1644" mass="185404">MNQNKDHFLIVGIGASAGGLAVLKKLVKALPEHPGMGFVIVQHLDPNHKSLLVELLAKESPLPVKEAEDNEPIHPDHIYVIPPNTYLELHRGIIKVSNPQVARGQRKAIDHFFRSLARDRGSSCAGIVLSGSGSDGTAGLREIKAAGGLTLAQDPEEAEHDSMPRSAIQANVIDEVIEVTAIPDKLKQFKEHPVIFEKQKKTTRSKNGENLSEISAILKTHEDFNLKQYKPSTVLRRIARRMSLTNVEEYEEYLEILRTHSEERKNLTKDLLINVTDFFRDPAAFEVLDSKVIPDILKKLNPDQDIRVWIAGCASGEEAYSVAILLLEAVEQMNLTNEIKIFATDINEHAIKIARKGVYPESITGEVPKKLLDKYFIKQSKSPGQYRIRGGVRDVISFALQNVATDPPFHHMHLICCRNLLIYFRKEIQEKVMSSFYFALNDGFYLFLGSSETTGKRTELFKTIAKKWRIYQKTPVSDDKQVMLHHLQTRNTPSYSRKSDNMSGSEDNRKSLTRSDLLRRSLLETFLPPGVIVDREGNIQYNHGNWKDYLSIPSGEPRNEITQLVLPALRSRIRSALYKIKKTNEPLNFRCVLPKEETGNETRTVQVELSPIHNPALSDEYMIGIIFREGRELEEDEKVLLTKDDENKANQSLEQELSETKEELQNTIEELETSTEELKASHEEALSTNEELQSANEELEASAEEMRSLNEELSTVNAQLKDKIDQLQNANDDVENFFASTNLPTIFLDPDLTIQRYTNAAEQLLKMGPRDIGRPINSIGRELVDENLMEECQKVLLNFQPIRREKRSYDGRWYIRQITPYRTEDRRIEGVVLVFQDVTEIKELSKRAEERENQQAVVAKLGMIALSGAQPEELIHQAVRQVAHTLKADFCKILKYRAESSDFLLLAGIGWDNGLVGNAVIPAAQDSQAGYTMISQEPIIVHNLSKEKRFTGPALLQNHQVVSGISCLINHSDPPFGVMGVHTKSYREFTHDDSNFLLSVSNLLSTALRTKDTQDKLKVSQERLAMAREAAKIGIHDHDIATNTVMWDNLIREIWGVSPKVETITFDIFRNGLHPDDILPTLQAIEAAQNGVNGGELRIQYRVINRSEEKIKWVEATAKTIFQNGKAVRMVGTVQDITDRIEAQQRLAFSEQKLRMALQTNRFGSFEFYIQREQTEWDDLLKEVWGLTPGESPTQKVFWEGIHPEDKEQVRINLNEAIDPKGDGYYHVVYRVINRQNNNLSWVEASGQTVFQRNEAVKMVGMIIDITERKQLEQSLQKAIHELQETDLKKNNFLAILGHELRNPLTALKAALEILKEGPERAEKIFPIMERSLGSMAKLLDDLLDLNRVSQNEIRLDLQMVDLQEILEYAVSITQNLLQDKGQSIEVEIENGITTKGDPTRLEQVFSNLLINASKYTPDGGLIQLAAKIQNGQIRVQIRDNGVGIAPDILEKIFDPFFQVKQEGKAITGLGIGLALSRKLVELHGGIITAESAGTDQGATFTVILPAHRQLVEISTEETSNNPQVKAGLKVLLIEDNEDLSFMMPLLMKPLNCAIETARTGKEGITLAESFQPEAMLVDLGLPDINGYLVASQLREQGYSGKLIALSGYSHKEARDKSKEAGFDHHLAKPADLWEIAAILAEID</sequence>
<dbReference type="PRINTS" id="PR00996">
    <property type="entry name" value="CHERMTFRASE"/>
</dbReference>
<dbReference type="InterPro" id="IPR011006">
    <property type="entry name" value="CheY-like_superfamily"/>
</dbReference>
<feature type="region of interest" description="Disordered" evidence="8">
    <location>
        <begin position="670"/>
        <end position="694"/>
    </location>
</feature>
<reference evidence="15 16" key="1">
    <citation type="submission" date="2017-10" db="EMBL/GenBank/DDBJ databases">
        <title>The draft genome sequence of Lewinella nigricans NBRC 102662.</title>
        <authorList>
            <person name="Wang K."/>
        </authorList>
    </citation>
    <scope>NUCLEOTIDE SEQUENCE [LARGE SCALE GENOMIC DNA]</scope>
    <source>
        <strain evidence="15 16">NBRC 102662</strain>
    </source>
</reference>
<dbReference type="Gene3D" id="2.10.70.100">
    <property type="match status" value="2"/>
</dbReference>
<dbReference type="SUPFAM" id="SSF47757">
    <property type="entry name" value="Chemotaxis receptor methyltransferase CheR, N-terminal domain"/>
    <property type="match status" value="1"/>
</dbReference>
<dbReference type="SUPFAM" id="SSF52172">
    <property type="entry name" value="CheY-like"/>
    <property type="match status" value="1"/>
</dbReference>
<dbReference type="Pfam" id="PF02518">
    <property type="entry name" value="HATPase_c"/>
    <property type="match status" value="1"/>
</dbReference>
<dbReference type="InterPro" id="IPR036097">
    <property type="entry name" value="HisK_dim/P_sf"/>
</dbReference>
<dbReference type="RefSeq" id="WP_099152785.1">
    <property type="nucleotide sequence ID" value="NZ_PDUD01000029.1"/>
</dbReference>
<dbReference type="SMART" id="SM00388">
    <property type="entry name" value="HisKA"/>
    <property type="match status" value="1"/>
</dbReference>
<feature type="domain" description="PAC" evidence="12">
    <location>
        <begin position="800"/>
        <end position="850"/>
    </location>
</feature>
<dbReference type="EC" id="2.7.13.3" evidence="2"/>
<evidence type="ECO:0000259" key="9">
    <source>
        <dbReference type="PROSITE" id="PS50109"/>
    </source>
</evidence>
<dbReference type="Gene3D" id="3.30.565.10">
    <property type="entry name" value="Histidine kinase-like ATPase, C-terminal domain"/>
    <property type="match status" value="1"/>
</dbReference>
<dbReference type="InterPro" id="IPR000673">
    <property type="entry name" value="Sig_transdc_resp-reg_Me-estase"/>
</dbReference>
<comment type="caution">
    <text evidence="15">The sequence shown here is derived from an EMBL/GenBank/DDBJ whole genome shotgun (WGS) entry which is preliminary data.</text>
</comment>
<dbReference type="SUPFAM" id="SSF55781">
    <property type="entry name" value="GAF domain-like"/>
    <property type="match status" value="1"/>
</dbReference>
<dbReference type="GO" id="GO:0000155">
    <property type="term" value="F:phosphorelay sensor kinase activity"/>
    <property type="evidence" value="ECO:0007669"/>
    <property type="project" value="InterPro"/>
</dbReference>
<evidence type="ECO:0000256" key="7">
    <source>
        <dbReference type="PROSITE-ProRule" id="PRU00169"/>
    </source>
</evidence>
<dbReference type="EMBL" id="PDUD01000029">
    <property type="protein sequence ID" value="PHN03752.1"/>
    <property type="molecule type" value="Genomic_DNA"/>
</dbReference>
<dbReference type="PROSITE" id="PS50110">
    <property type="entry name" value="RESPONSE_REGULATORY"/>
    <property type="match status" value="1"/>
</dbReference>
<feature type="region of interest" description="Disordered" evidence="8">
    <location>
        <begin position="489"/>
        <end position="511"/>
    </location>
</feature>
<dbReference type="InterPro" id="IPR050903">
    <property type="entry name" value="Bact_Chemotaxis_MeTrfase"/>
</dbReference>
<evidence type="ECO:0000313" key="15">
    <source>
        <dbReference type="EMBL" id="PHN03752.1"/>
    </source>
</evidence>
<dbReference type="PROSITE" id="PS50112">
    <property type="entry name" value="PAS"/>
    <property type="match status" value="1"/>
</dbReference>
<proteinExistence type="predicted"/>
<evidence type="ECO:0000256" key="6">
    <source>
        <dbReference type="PROSITE-ProRule" id="PRU00050"/>
    </source>
</evidence>
<evidence type="ECO:0000259" key="11">
    <source>
        <dbReference type="PROSITE" id="PS50112"/>
    </source>
</evidence>
<evidence type="ECO:0000256" key="3">
    <source>
        <dbReference type="ARBA" id="ARBA00022553"/>
    </source>
</evidence>
<keyword evidence="4" id="KW-0808">Transferase</keyword>
<dbReference type="GO" id="GO:0008757">
    <property type="term" value="F:S-adenosylmethionine-dependent methyltransferase activity"/>
    <property type="evidence" value="ECO:0007669"/>
    <property type="project" value="InterPro"/>
</dbReference>
<dbReference type="GO" id="GO:0000156">
    <property type="term" value="F:phosphorelay response regulator activity"/>
    <property type="evidence" value="ECO:0007669"/>
    <property type="project" value="InterPro"/>
</dbReference>
<evidence type="ECO:0000313" key="16">
    <source>
        <dbReference type="Proteomes" id="UP000223913"/>
    </source>
</evidence>
<dbReference type="CDD" id="cd16434">
    <property type="entry name" value="CheB-CheR_fusion"/>
    <property type="match status" value="1"/>
</dbReference>
<feature type="active site" evidence="6">
    <location>
        <position position="43"/>
    </location>
</feature>
<dbReference type="Proteomes" id="UP000223913">
    <property type="component" value="Unassembled WGS sequence"/>
</dbReference>
<evidence type="ECO:0000256" key="1">
    <source>
        <dbReference type="ARBA" id="ARBA00000085"/>
    </source>
</evidence>
<dbReference type="Pfam" id="PF00512">
    <property type="entry name" value="HisKA"/>
    <property type="match status" value="1"/>
</dbReference>
<dbReference type="FunFam" id="3.30.565.10:FF:000006">
    <property type="entry name" value="Sensor histidine kinase WalK"/>
    <property type="match status" value="1"/>
</dbReference>
<dbReference type="Pfam" id="PF01739">
    <property type="entry name" value="CheR"/>
    <property type="match status" value="1"/>
</dbReference>
<dbReference type="InterPro" id="IPR003594">
    <property type="entry name" value="HATPase_dom"/>
</dbReference>
<dbReference type="Pfam" id="PF08447">
    <property type="entry name" value="PAS_3"/>
    <property type="match status" value="2"/>
</dbReference>
<dbReference type="CDD" id="cd00130">
    <property type="entry name" value="PAS"/>
    <property type="match status" value="1"/>
</dbReference>
<feature type="domain" description="Response regulatory" evidence="10">
    <location>
        <begin position="1530"/>
        <end position="1644"/>
    </location>
</feature>
<evidence type="ECO:0000259" key="13">
    <source>
        <dbReference type="PROSITE" id="PS50122"/>
    </source>
</evidence>
<dbReference type="PANTHER" id="PTHR24422">
    <property type="entry name" value="CHEMOTAXIS PROTEIN METHYLTRANSFERASE"/>
    <property type="match status" value="1"/>
</dbReference>
<dbReference type="Gene3D" id="3.40.50.150">
    <property type="entry name" value="Vaccinia Virus protein VP39"/>
    <property type="match status" value="1"/>
</dbReference>
<evidence type="ECO:0000256" key="4">
    <source>
        <dbReference type="ARBA" id="ARBA00022679"/>
    </source>
</evidence>
<dbReference type="InterPro" id="IPR029063">
    <property type="entry name" value="SAM-dependent_MTases_sf"/>
</dbReference>
<dbReference type="SUPFAM" id="SSF53335">
    <property type="entry name" value="S-adenosyl-L-methionine-dependent methyltransferases"/>
    <property type="match status" value="1"/>
</dbReference>
<dbReference type="InterPro" id="IPR003018">
    <property type="entry name" value="GAF"/>
</dbReference>
<feature type="modified residue" description="4-aspartylphosphate" evidence="7">
    <location>
        <position position="1579"/>
    </location>
</feature>
<dbReference type="CDD" id="cd00082">
    <property type="entry name" value="HisKA"/>
    <property type="match status" value="1"/>
</dbReference>
<dbReference type="InterPro" id="IPR022642">
    <property type="entry name" value="CheR_C"/>
</dbReference>
<evidence type="ECO:0000256" key="2">
    <source>
        <dbReference type="ARBA" id="ARBA00012438"/>
    </source>
</evidence>
<evidence type="ECO:0000259" key="12">
    <source>
        <dbReference type="PROSITE" id="PS50113"/>
    </source>
</evidence>
<dbReference type="NCBIfam" id="TIGR00229">
    <property type="entry name" value="sensory_box"/>
    <property type="match status" value="2"/>
</dbReference>
<keyword evidence="5" id="KW-0418">Kinase</keyword>
<dbReference type="SMART" id="SM00086">
    <property type="entry name" value="PAC"/>
    <property type="match status" value="3"/>
</dbReference>
<dbReference type="InterPro" id="IPR013655">
    <property type="entry name" value="PAS_fold_3"/>
</dbReference>
<keyword evidence="6" id="KW-0378">Hydrolase</keyword>
<evidence type="ECO:0000256" key="8">
    <source>
        <dbReference type="SAM" id="MobiDB-lite"/>
    </source>
</evidence>
<dbReference type="OrthoDB" id="9813151at2"/>
<dbReference type="InterPro" id="IPR000700">
    <property type="entry name" value="PAS-assoc_C"/>
</dbReference>
<dbReference type="Pfam" id="PF00072">
    <property type="entry name" value="Response_reg"/>
    <property type="match status" value="1"/>
</dbReference>
<dbReference type="PROSITE" id="PS50113">
    <property type="entry name" value="PAC"/>
    <property type="match status" value="3"/>
</dbReference>
<evidence type="ECO:0000256" key="5">
    <source>
        <dbReference type="ARBA" id="ARBA00022777"/>
    </source>
</evidence>
<feature type="domain" description="PAS" evidence="11">
    <location>
        <begin position="1150"/>
        <end position="1221"/>
    </location>
</feature>
<dbReference type="SUPFAM" id="SSF52738">
    <property type="entry name" value="Methylesterase CheB, C-terminal domain"/>
    <property type="match status" value="1"/>
</dbReference>
<dbReference type="SMART" id="SM00448">
    <property type="entry name" value="REC"/>
    <property type="match status" value="1"/>
</dbReference>